<evidence type="ECO:0000259" key="1">
    <source>
        <dbReference type="PROSITE" id="PS50836"/>
    </source>
</evidence>
<dbReference type="Proteomes" id="UP000186922">
    <property type="component" value="Unassembled WGS sequence"/>
</dbReference>
<reference evidence="2 3" key="1">
    <citation type="journal article" date="2016" name="Nat. Commun.">
        <title>Extremotolerant tardigrade genome and improved radiotolerance of human cultured cells by tardigrade-unique protein.</title>
        <authorList>
            <person name="Hashimoto T."/>
            <person name="Horikawa D.D."/>
            <person name="Saito Y."/>
            <person name="Kuwahara H."/>
            <person name="Kozuka-Hata H."/>
            <person name="Shin-I T."/>
            <person name="Minakuchi Y."/>
            <person name="Ohishi K."/>
            <person name="Motoyama A."/>
            <person name="Aizu T."/>
            <person name="Enomoto A."/>
            <person name="Kondo K."/>
            <person name="Tanaka S."/>
            <person name="Hara Y."/>
            <person name="Koshikawa S."/>
            <person name="Sagara H."/>
            <person name="Miura T."/>
            <person name="Yokobori S."/>
            <person name="Miyagawa K."/>
            <person name="Suzuki Y."/>
            <person name="Kubo T."/>
            <person name="Oyama M."/>
            <person name="Kohara Y."/>
            <person name="Fujiyama A."/>
            <person name="Arakawa K."/>
            <person name="Katayama T."/>
            <person name="Toyoda A."/>
            <person name="Kunieda T."/>
        </authorList>
    </citation>
    <scope>NUCLEOTIDE SEQUENCE [LARGE SCALE GENOMIC DNA]</scope>
    <source>
        <strain evidence="2 3">YOKOZUNA-1</strain>
    </source>
</reference>
<dbReference type="GO" id="GO:0005615">
    <property type="term" value="C:extracellular space"/>
    <property type="evidence" value="ECO:0007669"/>
    <property type="project" value="TreeGrafter"/>
</dbReference>
<dbReference type="GO" id="GO:0030667">
    <property type="term" value="C:secretory granule membrane"/>
    <property type="evidence" value="ECO:0007669"/>
    <property type="project" value="TreeGrafter"/>
</dbReference>
<organism evidence="2 3">
    <name type="scientific">Ramazzottius varieornatus</name>
    <name type="common">Water bear</name>
    <name type="synonym">Tardigrade</name>
    <dbReference type="NCBI Taxonomy" id="947166"/>
    <lineage>
        <taxon>Eukaryota</taxon>
        <taxon>Metazoa</taxon>
        <taxon>Ecdysozoa</taxon>
        <taxon>Tardigrada</taxon>
        <taxon>Eutardigrada</taxon>
        <taxon>Parachela</taxon>
        <taxon>Hypsibioidea</taxon>
        <taxon>Ramazzottiidae</taxon>
        <taxon>Ramazzottius</taxon>
    </lineage>
</organism>
<dbReference type="OrthoDB" id="10003276at2759"/>
<feature type="domain" description="DOMON" evidence="1">
    <location>
        <begin position="30"/>
        <end position="149"/>
    </location>
</feature>
<dbReference type="InterPro" id="IPR000945">
    <property type="entry name" value="DBH-like"/>
</dbReference>
<dbReference type="GO" id="GO:0042420">
    <property type="term" value="P:dopamine catabolic process"/>
    <property type="evidence" value="ECO:0007669"/>
    <property type="project" value="TreeGrafter"/>
</dbReference>
<proteinExistence type="predicted"/>
<sequence>MLYWAVLFIGAVSATPIRMDHRDSLDFGSAHGEARWGINSTHLEMELAYPTKGWVAFGLSPDGHMDDADFLFGYVDDATKEVVVQDRHVVEDHAMHDTMMMDGHQDWTRISGMQNNTHTVIRAIRKLQTCDKDDHPFTLDSQHAVFAMDSRDPPSKSASISLETTAKTGTEPLDFSHAMSATDMKSANFRC</sequence>
<dbReference type="Pfam" id="PF03351">
    <property type="entry name" value="DOMON"/>
    <property type="match status" value="1"/>
</dbReference>
<evidence type="ECO:0000313" key="2">
    <source>
        <dbReference type="EMBL" id="GAV02865.1"/>
    </source>
</evidence>
<dbReference type="InterPro" id="IPR045266">
    <property type="entry name" value="DOH_DOMON"/>
</dbReference>
<gene>
    <name evidence="2" type="primary">RvY_13377-1</name>
    <name evidence="2" type="synonym">RvY_13377.1</name>
    <name evidence="2" type="ORF">RvY_13377</name>
</gene>
<name>A0A1D1VMP2_RAMVA</name>
<dbReference type="EMBL" id="BDGG01000008">
    <property type="protein sequence ID" value="GAV02865.1"/>
    <property type="molecule type" value="Genomic_DNA"/>
</dbReference>
<dbReference type="SUPFAM" id="SSF49344">
    <property type="entry name" value="CBD9-like"/>
    <property type="match status" value="1"/>
</dbReference>
<dbReference type="AlphaFoldDB" id="A0A1D1VMP2"/>
<protein>
    <recommendedName>
        <fullName evidence="1">DOMON domain-containing protein</fullName>
    </recommendedName>
</protein>
<evidence type="ECO:0000313" key="3">
    <source>
        <dbReference type="Proteomes" id="UP000186922"/>
    </source>
</evidence>
<dbReference type="GO" id="GO:0006589">
    <property type="term" value="P:octopamine biosynthetic process"/>
    <property type="evidence" value="ECO:0007669"/>
    <property type="project" value="TreeGrafter"/>
</dbReference>
<dbReference type="GO" id="GO:0005507">
    <property type="term" value="F:copper ion binding"/>
    <property type="evidence" value="ECO:0007669"/>
    <property type="project" value="TreeGrafter"/>
</dbReference>
<dbReference type="CDD" id="cd09631">
    <property type="entry name" value="DOMON_DOH"/>
    <property type="match status" value="1"/>
</dbReference>
<dbReference type="GO" id="GO:0042421">
    <property type="term" value="P:norepinephrine biosynthetic process"/>
    <property type="evidence" value="ECO:0007669"/>
    <property type="project" value="TreeGrafter"/>
</dbReference>
<dbReference type="InterPro" id="IPR005018">
    <property type="entry name" value="DOMON_domain"/>
</dbReference>
<accession>A0A1D1VMP2</accession>
<dbReference type="PANTHER" id="PTHR10157">
    <property type="entry name" value="DOPAMINE BETA HYDROXYLASE RELATED"/>
    <property type="match status" value="1"/>
</dbReference>
<dbReference type="PROSITE" id="PS50836">
    <property type="entry name" value="DOMON"/>
    <property type="match status" value="1"/>
</dbReference>
<dbReference type="STRING" id="947166.A0A1D1VMP2"/>
<keyword evidence="3" id="KW-1185">Reference proteome</keyword>
<comment type="caution">
    <text evidence="2">The sequence shown here is derived from an EMBL/GenBank/DDBJ whole genome shotgun (WGS) entry which is preliminary data.</text>
</comment>
<dbReference type="PANTHER" id="PTHR10157:SF23">
    <property type="entry name" value="MOXD1 HOMOLOG 1"/>
    <property type="match status" value="1"/>
</dbReference>
<dbReference type="SMART" id="SM00664">
    <property type="entry name" value="DoH"/>
    <property type="match status" value="1"/>
</dbReference>
<dbReference type="GO" id="GO:0004500">
    <property type="term" value="F:dopamine beta-monooxygenase activity"/>
    <property type="evidence" value="ECO:0007669"/>
    <property type="project" value="InterPro"/>
</dbReference>